<evidence type="ECO:0000259" key="7">
    <source>
        <dbReference type="Pfam" id="PF05199"/>
    </source>
</evidence>
<dbReference type="InterPro" id="IPR036188">
    <property type="entry name" value="FAD/NAD-bd_sf"/>
</dbReference>
<dbReference type="SUPFAM" id="SSF54373">
    <property type="entry name" value="FAD-linked reductases, C-terminal domain"/>
    <property type="match status" value="1"/>
</dbReference>
<comment type="caution">
    <text evidence="8">The sequence shown here is derived from an EMBL/GenBank/DDBJ whole genome shotgun (WGS) entry which is preliminary data.</text>
</comment>
<protein>
    <submittedName>
        <fullName evidence="8">GMC oxidoreductase</fullName>
    </submittedName>
</protein>
<gene>
    <name evidence="8" type="ORF">ACFOWA_20550</name>
</gene>
<reference evidence="9" key="1">
    <citation type="journal article" date="2019" name="Int. J. Syst. Evol. Microbiol.">
        <title>The Global Catalogue of Microorganisms (GCM) 10K type strain sequencing project: providing services to taxonomists for standard genome sequencing and annotation.</title>
        <authorList>
            <consortium name="The Broad Institute Genomics Platform"/>
            <consortium name="The Broad Institute Genome Sequencing Center for Infectious Disease"/>
            <person name="Wu L."/>
            <person name="Ma J."/>
        </authorList>
    </citation>
    <scope>NUCLEOTIDE SEQUENCE [LARGE SCALE GENOMIC DNA]</scope>
    <source>
        <strain evidence="9">CCM 8691</strain>
    </source>
</reference>
<evidence type="ECO:0000256" key="2">
    <source>
        <dbReference type="ARBA" id="ARBA00010790"/>
    </source>
</evidence>
<name>A0ABV8PER7_9SPHI</name>
<dbReference type="InterPro" id="IPR007867">
    <property type="entry name" value="GMC_OxRtase_C"/>
</dbReference>
<dbReference type="Gene3D" id="3.50.50.60">
    <property type="entry name" value="FAD/NAD(P)-binding domain"/>
    <property type="match status" value="2"/>
</dbReference>
<evidence type="ECO:0000256" key="5">
    <source>
        <dbReference type="ARBA" id="ARBA00023002"/>
    </source>
</evidence>
<sequence>MYDAIVIGSGMSGGWVAKELTEKGLKTLMIESGRNVEHIKDYPTTNMFPWEFAHRGTVPYSISKEYKIPSRNYVFDESTMHFLKKDAEQEYIQEKPYDWIRGNQVGGRSLLWARHTQRWSDFDFTGPLRDGFAVDWPIRYADIAPWYSHVEKFIGIAGNRDGLATLPDGEFLPPFEMTCLEEHLRDVVGRNYKDRNVIIARVAHLTKPQPVHLQQGRGKCQNRDLCARGCPFGGYFSSNSSTIPWAQKTGNLTLLSESLVHSIIYDEQTKKATGVNVIDIKTKKTTAYYAKVVFVNASALNSNLILLNSTSARFPNGLGNDSGLLGKYVGSHNYRGKVTAEFDGLKEFGTDGRRPTMSFMPRFRNIYTQETNFLRGYNTVIGSQRGHTDYGNDYGENLKANIDNKMPGKWKIFAQMMGETIPKITNKVSLDPVKKDKYGLPQLRVNVSYDENDEKMILDFFGQFTDMFTKAGFTNIESIDTKRNPGNENHVMGGVRMGKDPETSLLNQWNQLHHCKNVFVTDGACMTSTSSQNPSLTYMALTARAANYAVSELKNNNL</sequence>
<feature type="domain" description="Glucose-methanol-choline oxidoreductase C-terminal" evidence="7">
    <location>
        <begin position="424"/>
        <end position="541"/>
    </location>
</feature>
<proteinExistence type="inferred from homology"/>
<keyword evidence="3" id="KW-0285">Flavoprotein</keyword>
<dbReference type="RefSeq" id="WP_378988903.1">
    <property type="nucleotide sequence ID" value="NZ_JBHSBW010000016.1"/>
</dbReference>
<dbReference type="PANTHER" id="PTHR42784:SF1">
    <property type="entry name" value="PYRANOSE 2-OXIDASE"/>
    <property type="match status" value="1"/>
</dbReference>
<dbReference type="Pfam" id="PF00732">
    <property type="entry name" value="GMC_oxred_N"/>
    <property type="match status" value="1"/>
</dbReference>
<keyword evidence="5" id="KW-0560">Oxidoreductase</keyword>
<comment type="similarity">
    <text evidence="2">Belongs to the GMC oxidoreductase family.</text>
</comment>
<accession>A0ABV8PER7</accession>
<evidence type="ECO:0000256" key="4">
    <source>
        <dbReference type="ARBA" id="ARBA00022827"/>
    </source>
</evidence>
<evidence type="ECO:0000313" key="9">
    <source>
        <dbReference type="Proteomes" id="UP001595789"/>
    </source>
</evidence>
<dbReference type="PANTHER" id="PTHR42784">
    <property type="entry name" value="PYRANOSE 2-OXIDASE"/>
    <property type="match status" value="1"/>
</dbReference>
<feature type="domain" description="Glucose-methanol-choline oxidoreductase N-terminal" evidence="6">
    <location>
        <begin position="215"/>
        <end position="311"/>
    </location>
</feature>
<comment type="cofactor">
    <cofactor evidence="1">
        <name>FAD</name>
        <dbReference type="ChEBI" id="CHEBI:57692"/>
    </cofactor>
</comment>
<keyword evidence="9" id="KW-1185">Reference proteome</keyword>
<evidence type="ECO:0000259" key="6">
    <source>
        <dbReference type="Pfam" id="PF00732"/>
    </source>
</evidence>
<dbReference type="Pfam" id="PF05199">
    <property type="entry name" value="GMC_oxred_C"/>
    <property type="match status" value="1"/>
</dbReference>
<evidence type="ECO:0000313" key="8">
    <source>
        <dbReference type="EMBL" id="MFC4213593.1"/>
    </source>
</evidence>
<dbReference type="Proteomes" id="UP001595789">
    <property type="component" value="Unassembled WGS sequence"/>
</dbReference>
<dbReference type="InterPro" id="IPR051473">
    <property type="entry name" value="P2Ox-like"/>
</dbReference>
<dbReference type="SUPFAM" id="SSF51905">
    <property type="entry name" value="FAD/NAD(P)-binding domain"/>
    <property type="match status" value="1"/>
</dbReference>
<keyword evidence="4" id="KW-0274">FAD</keyword>
<dbReference type="EMBL" id="JBHSBW010000016">
    <property type="protein sequence ID" value="MFC4213593.1"/>
    <property type="molecule type" value="Genomic_DNA"/>
</dbReference>
<evidence type="ECO:0000256" key="3">
    <source>
        <dbReference type="ARBA" id="ARBA00022630"/>
    </source>
</evidence>
<evidence type="ECO:0000256" key="1">
    <source>
        <dbReference type="ARBA" id="ARBA00001974"/>
    </source>
</evidence>
<organism evidence="8 9">
    <name type="scientific">Pedobacter lithocola</name>
    <dbReference type="NCBI Taxonomy" id="1908239"/>
    <lineage>
        <taxon>Bacteria</taxon>
        <taxon>Pseudomonadati</taxon>
        <taxon>Bacteroidota</taxon>
        <taxon>Sphingobacteriia</taxon>
        <taxon>Sphingobacteriales</taxon>
        <taxon>Sphingobacteriaceae</taxon>
        <taxon>Pedobacter</taxon>
    </lineage>
</organism>
<dbReference type="InterPro" id="IPR000172">
    <property type="entry name" value="GMC_OxRdtase_N"/>
</dbReference>